<dbReference type="SUPFAM" id="SSF52540">
    <property type="entry name" value="P-loop containing nucleoside triphosphate hydrolases"/>
    <property type="match status" value="1"/>
</dbReference>
<dbReference type="GO" id="GO:0051707">
    <property type="term" value="P:response to other organism"/>
    <property type="evidence" value="ECO:0007669"/>
    <property type="project" value="UniProtKB-ARBA"/>
</dbReference>
<dbReference type="InterPro" id="IPR001680">
    <property type="entry name" value="WD40_rpt"/>
</dbReference>
<dbReference type="FunFam" id="3.40.50.300:FF:001091">
    <property type="entry name" value="Probable disease resistance protein At1g61300"/>
    <property type="match status" value="1"/>
</dbReference>
<dbReference type="Pfam" id="PF18052">
    <property type="entry name" value="Rx_N"/>
    <property type="match status" value="1"/>
</dbReference>
<dbReference type="InterPro" id="IPR002182">
    <property type="entry name" value="NB-ARC"/>
</dbReference>
<dbReference type="SMART" id="SM00320">
    <property type="entry name" value="WD40"/>
    <property type="match status" value="3"/>
</dbReference>
<organism evidence="12 13">
    <name type="scientific">Miscanthus lutarioriparius</name>
    <dbReference type="NCBI Taxonomy" id="422564"/>
    <lineage>
        <taxon>Eukaryota</taxon>
        <taxon>Viridiplantae</taxon>
        <taxon>Streptophyta</taxon>
        <taxon>Embryophyta</taxon>
        <taxon>Tracheophyta</taxon>
        <taxon>Spermatophyta</taxon>
        <taxon>Magnoliopsida</taxon>
        <taxon>Liliopsida</taxon>
        <taxon>Poales</taxon>
        <taxon>Poaceae</taxon>
        <taxon>PACMAD clade</taxon>
        <taxon>Panicoideae</taxon>
        <taxon>Andropogonodae</taxon>
        <taxon>Andropogoneae</taxon>
        <taxon>Saccharinae</taxon>
        <taxon>Miscanthus</taxon>
    </lineage>
</organism>
<evidence type="ECO:0000259" key="11">
    <source>
        <dbReference type="Pfam" id="PF23598"/>
    </source>
</evidence>
<comment type="similarity">
    <text evidence="1">Belongs to the disease resistance NB-LRR family.</text>
</comment>
<keyword evidence="5" id="KW-0611">Plant defense</keyword>
<keyword evidence="2" id="KW-0433">Leucine-rich repeat</keyword>
<dbReference type="Pfam" id="PF00400">
    <property type="entry name" value="WD40"/>
    <property type="match status" value="1"/>
</dbReference>
<dbReference type="PROSITE" id="PS50294">
    <property type="entry name" value="WD_REPEATS_REGION"/>
    <property type="match status" value="1"/>
</dbReference>
<feature type="domain" description="Disease resistance R13L4/SHOC-2-like LRR" evidence="11">
    <location>
        <begin position="510"/>
        <end position="893"/>
    </location>
</feature>
<dbReference type="PRINTS" id="PR00364">
    <property type="entry name" value="DISEASERSIST"/>
</dbReference>
<dbReference type="InterPro" id="IPR041118">
    <property type="entry name" value="Rx_N"/>
</dbReference>
<dbReference type="GO" id="GO:0006952">
    <property type="term" value="P:defense response"/>
    <property type="evidence" value="ECO:0007669"/>
    <property type="project" value="UniProtKB-KW"/>
</dbReference>
<reference evidence="12" key="1">
    <citation type="submission" date="2020-10" db="EMBL/GenBank/DDBJ databases">
        <authorList>
            <person name="Han B."/>
            <person name="Lu T."/>
            <person name="Zhao Q."/>
            <person name="Huang X."/>
            <person name="Zhao Y."/>
        </authorList>
    </citation>
    <scope>NUCLEOTIDE SEQUENCE</scope>
</reference>
<evidence type="ECO:0000313" key="12">
    <source>
        <dbReference type="EMBL" id="CAD6272814.1"/>
    </source>
</evidence>
<sequence length="1307" mass="145700">MELVAGAMGSLLPKLGELLKEEYGLQKGVKKKIESLSRELTVVHAVLRKIGDVPPDQLDELVRLWASEVREASYDMEDIVDTFLVRVEDPNEATEPHMLRRLRKKVGRLFKKSKARRKISSLIDDINEKLEEVATRRGRYTLDNIVASPVAANTIDPRILNLYKRATELVGIEGPRDELINMLSLGDGDVDLSSTTKMKILSVVGSGGLGKTTLAKAVYDHLKPRFECRAFVPVGQNPDVKKVFGDILIALDEQTYTRPKLTGLDENQLMGKLNEFVKEKRYLIVIDDIWDKKTWKLVRCALQESNCGSRLVITTRISEVAAYADEPYKIQPLSHDNSEKLLYARIVDSEGKYFDSLSAETCERILKKCGGVPLAIITLASLLASKPGEDWSEVYNSIGFGHKGNDDVDNTRRILSFSYYDLPSHLKACLLYLSVFPEDSIIEKNSLIWMWIAEGFISEEQGADAGGKIFVTVLNGGERQKLQGSISRRLALQCVEEHNVGQLANIAVEKVRSIFASECDFCALCPRLPYLRVVEMVGCSVFHEDCIEDVSENHLVSLLHLRYLRLENIKKLPEVGYLRFLQTLDLRDNYMKELPEEVGLLTQLVCLRCSYLTRVPAGLIGKLTSLQELCISCGGEGAIIMQFVKELGLLRELRVLQANIRARVSESIGSALLDSLGHLHNIQELEILVYYSPNKVWVSSDAGRFSCRHLRVLRLHCFGFSGLPVWINSSLAPNLCYLDLLVVAVEDHDMETLAKLPELSCLILHLTGTKLVSIKLRAEGVGYFRKLRSLKILGSFIRFDVCGGECNSSRVPSNNTIMPGLESLEFGVHVRSLKDEKLQLGFDKMLGFQNLGTSSLQRVKAEVNCQGATIWNVKEAEAALKHAAAVHPKHPTLLTNRVESQYMIEISRYQKACMEMSKAPELVTKAWKLADIVGSGQIQILRMPDPTASSSKVMRLLYTDNGLALLALSSNDVHKLWKWEHRDKNPRGKSSKFVPPVLWQPKNGIPMTNDTIDGNDPKEATACTALSKKDHYLISASGGKVSLFNMMTFKVMTTFMAPPPAATFLAIYPFDNNIIAIGREDSSIQIYNVRIGEVKIVLTGHHKKITGLAFSQSMDMLVSSGADAQLCVWSIDGWEKKKSRYIKRPSNGSSALVGDTVVQFHYDGRHLLVVHESQLAIYDWQLECLCSWFPRDAPPSPISSAVYSLGCLLVYAGFRDGAIGIFDVESLTLKCRIAPSAYIPSSISRDGETVYPTVVARHPWKPNQIVVGMSDGAVLVLEPLDTDDVQVGWDVTSEQHPSRDVSSTRLS</sequence>
<feature type="domain" description="Disease resistance protein winged helix" evidence="10">
    <location>
        <begin position="435"/>
        <end position="463"/>
    </location>
</feature>
<evidence type="ECO:0000259" key="10">
    <source>
        <dbReference type="Pfam" id="PF23559"/>
    </source>
</evidence>
<dbReference type="GO" id="GO:0006355">
    <property type="term" value="P:regulation of DNA-templated transcription"/>
    <property type="evidence" value="ECO:0007669"/>
    <property type="project" value="InterPro"/>
</dbReference>
<dbReference type="Proteomes" id="UP000604825">
    <property type="component" value="Unassembled WGS sequence"/>
</dbReference>
<keyword evidence="4" id="KW-0547">Nucleotide-binding</keyword>
<keyword evidence="3" id="KW-0677">Repeat</keyword>
<dbReference type="PANTHER" id="PTHR44083">
    <property type="entry name" value="TOPLESS-RELATED PROTEIN 1-RELATED"/>
    <property type="match status" value="1"/>
</dbReference>
<dbReference type="Pfam" id="PF00931">
    <property type="entry name" value="NB-ARC"/>
    <property type="match status" value="1"/>
</dbReference>
<dbReference type="InterPro" id="IPR058922">
    <property type="entry name" value="WHD_DRP"/>
</dbReference>
<dbReference type="PANTHER" id="PTHR44083:SF49">
    <property type="entry name" value="OS05G0240200 PROTEIN"/>
    <property type="match status" value="1"/>
</dbReference>
<dbReference type="InterPro" id="IPR015943">
    <property type="entry name" value="WD40/YVTN_repeat-like_dom_sf"/>
</dbReference>
<evidence type="ECO:0000256" key="6">
    <source>
        <dbReference type="ARBA" id="ARBA00023054"/>
    </source>
</evidence>
<dbReference type="Gene3D" id="2.130.10.10">
    <property type="entry name" value="YVTN repeat-like/Quinoprotein amine dehydrogenase"/>
    <property type="match status" value="1"/>
</dbReference>
<dbReference type="Gene3D" id="3.40.50.300">
    <property type="entry name" value="P-loop containing nucleotide triphosphate hydrolases"/>
    <property type="match status" value="1"/>
</dbReference>
<dbReference type="Gene3D" id="1.10.8.430">
    <property type="entry name" value="Helical domain of apoptotic protease-activating factors"/>
    <property type="match status" value="1"/>
</dbReference>
<dbReference type="Pfam" id="PF23559">
    <property type="entry name" value="WHD_DRP"/>
    <property type="match status" value="1"/>
</dbReference>
<dbReference type="OrthoDB" id="660812at2759"/>
<keyword evidence="6" id="KW-0175">Coiled coil</keyword>
<evidence type="ECO:0000256" key="7">
    <source>
        <dbReference type="PROSITE-ProRule" id="PRU00221"/>
    </source>
</evidence>
<protein>
    <submittedName>
        <fullName evidence="12">Uncharacterized protein</fullName>
    </submittedName>
</protein>
<accession>A0A811RQE0</accession>
<dbReference type="Gene3D" id="1.10.10.10">
    <property type="entry name" value="Winged helix-like DNA-binding domain superfamily/Winged helix DNA-binding domain"/>
    <property type="match status" value="1"/>
</dbReference>
<dbReference type="SUPFAM" id="SSF52047">
    <property type="entry name" value="RNI-like"/>
    <property type="match status" value="1"/>
</dbReference>
<evidence type="ECO:0000256" key="1">
    <source>
        <dbReference type="ARBA" id="ARBA00008894"/>
    </source>
</evidence>
<evidence type="ECO:0000256" key="5">
    <source>
        <dbReference type="ARBA" id="ARBA00022821"/>
    </source>
</evidence>
<dbReference type="InterPro" id="IPR038005">
    <property type="entry name" value="RX-like_CC"/>
</dbReference>
<evidence type="ECO:0000259" key="8">
    <source>
        <dbReference type="Pfam" id="PF00931"/>
    </source>
</evidence>
<dbReference type="EMBL" id="CAJGYO010000016">
    <property type="protein sequence ID" value="CAD6272814.1"/>
    <property type="molecule type" value="Genomic_DNA"/>
</dbReference>
<keyword evidence="13" id="KW-1185">Reference proteome</keyword>
<keyword evidence="7" id="KW-0853">WD repeat</keyword>
<feature type="repeat" description="WD" evidence="7">
    <location>
        <begin position="1098"/>
        <end position="1139"/>
    </location>
</feature>
<dbReference type="PROSITE" id="PS51450">
    <property type="entry name" value="LRR"/>
    <property type="match status" value="1"/>
</dbReference>
<dbReference type="InterPro" id="IPR055414">
    <property type="entry name" value="LRR_R13L4/SHOC2-like"/>
</dbReference>
<evidence type="ECO:0000256" key="2">
    <source>
        <dbReference type="ARBA" id="ARBA00022614"/>
    </source>
</evidence>
<dbReference type="InterPro" id="IPR032675">
    <property type="entry name" value="LRR_dom_sf"/>
</dbReference>
<feature type="domain" description="Disease resistance N-terminal" evidence="9">
    <location>
        <begin position="7"/>
        <end position="94"/>
    </location>
</feature>
<dbReference type="InterPro" id="IPR036322">
    <property type="entry name" value="WD40_repeat_dom_sf"/>
</dbReference>
<dbReference type="Gene3D" id="3.80.10.10">
    <property type="entry name" value="Ribonuclease Inhibitor"/>
    <property type="match status" value="1"/>
</dbReference>
<dbReference type="InterPro" id="IPR042197">
    <property type="entry name" value="Apaf_helical"/>
</dbReference>
<dbReference type="GO" id="GO:0005829">
    <property type="term" value="C:cytosol"/>
    <property type="evidence" value="ECO:0007669"/>
    <property type="project" value="UniProtKB-ARBA"/>
</dbReference>
<dbReference type="Pfam" id="PF23598">
    <property type="entry name" value="LRR_14"/>
    <property type="match status" value="1"/>
</dbReference>
<dbReference type="SUPFAM" id="SSF50978">
    <property type="entry name" value="WD40 repeat-like"/>
    <property type="match status" value="1"/>
</dbReference>
<dbReference type="InterPro" id="IPR001611">
    <property type="entry name" value="Leu-rich_rpt"/>
</dbReference>
<gene>
    <name evidence="12" type="ORF">NCGR_LOCUS56084</name>
</gene>
<evidence type="ECO:0000313" key="13">
    <source>
        <dbReference type="Proteomes" id="UP000604825"/>
    </source>
</evidence>
<dbReference type="InterPro" id="IPR027728">
    <property type="entry name" value="Topless_fam"/>
</dbReference>
<evidence type="ECO:0000259" key="9">
    <source>
        <dbReference type="Pfam" id="PF18052"/>
    </source>
</evidence>
<dbReference type="PROSITE" id="PS50082">
    <property type="entry name" value="WD_REPEATS_2"/>
    <property type="match status" value="1"/>
</dbReference>
<dbReference type="Gene3D" id="1.20.5.4130">
    <property type="match status" value="1"/>
</dbReference>
<dbReference type="GO" id="GO:0043531">
    <property type="term" value="F:ADP binding"/>
    <property type="evidence" value="ECO:0007669"/>
    <property type="project" value="InterPro"/>
</dbReference>
<dbReference type="CDD" id="cd14798">
    <property type="entry name" value="RX-CC_like"/>
    <property type="match status" value="1"/>
</dbReference>
<proteinExistence type="inferred from homology"/>
<evidence type="ECO:0000256" key="3">
    <source>
        <dbReference type="ARBA" id="ARBA00022737"/>
    </source>
</evidence>
<dbReference type="InterPro" id="IPR036388">
    <property type="entry name" value="WH-like_DNA-bd_sf"/>
</dbReference>
<feature type="domain" description="NB-ARC" evidence="8">
    <location>
        <begin position="192"/>
        <end position="345"/>
    </location>
</feature>
<evidence type="ECO:0000256" key="4">
    <source>
        <dbReference type="ARBA" id="ARBA00022741"/>
    </source>
</evidence>
<name>A0A811RQE0_9POAL</name>
<dbReference type="InterPro" id="IPR027417">
    <property type="entry name" value="P-loop_NTPase"/>
</dbReference>
<comment type="caution">
    <text evidence="12">The sequence shown here is derived from an EMBL/GenBank/DDBJ whole genome shotgun (WGS) entry which is preliminary data.</text>
</comment>